<dbReference type="RefSeq" id="WP_111593373.1">
    <property type="nucleotide sequence ID" value="NZ_QLMA01000005.1"/>
</dbReference>
<sequence length="356" mass="38909">MLLTVNKYLNIRTGQPSASAANPGYLSPGDNIDLEAVVLGETLDGNAIWYRSKSGYYYWSGGVTEQEFEIPGLTVTDAILRAVTEDILHNYSSYYRNKFDGYLGCGIGKSKNDTIQSPVIAIFIDRPQAATTVTPDHILHKGFSIPIEMITSNPPKFQQGHFFPGNKVAGGTACIKGYYKGSECLLSCYHVMASSLMSANPPTITPENHLSVTLKNGQETVTLPVIGGEFNDTIEYAVAELPGNISFDNKFNEKPIIGYCSPAEIDALWTEMVYACGAYTPDGKAIINYTMRDIQIEGHNFKNVIHTDKLSINGDSGAVVVTNNNKLVGFVFAGDNVSHSYIMPAYKFVPKIFIPI</sequence>
<accession>A0A327W055</accession>
<dbReference type="SUPFAM" id="SSF50494">
    <property type="entry name" value="Trypsin-like serine proteases"/>
    <property type="match status" value="1"/>
</dbReference>
<name>A0A327W055_9BACT</name>
<gene>
    <name evidence="1" type="ORF">CLV59_105493</name>
</gene>
<evidence type="ECO:0000313" key="1">
    <source>
        <dbReference type="EMBL" id="RAJ80384.1"/>
    </source>
</evidence>
<evidence type="ECO:0000313" key="2">
    <source>
        <dbReference type="Proteomes" id="UP000249819"/>
    </source>
</evidence>
<protein>
    <submittedName>
        <fullName evidence="1">Uncharacterized protein</fullName>
    </submittedName>
</protein>
<reference evidence="1 2" key="1">
    <citation type="submission" date="2018-06" db="EMBL/GenBank/DDBJ databases">
        <title>Genomic Encyclopedia of Archaeal and Bacterial Type Strains, Phase II (KMG-II): from individual species to whole genera.</title>
        <authorList>
            <person name="Goeker M."/>
        </authorList>
    </citation>
    <scope>NUCLEOTIDE SEQUENCE [LARGE SCALE GENOMIC DNA]</scope>
    <source>
        <strain evidence="1 2">DSM 29821</strain>
    </source>
</reference>
<dbReference type="InterPro" id="IPR009003">
    <property type="entry name" value="Peptidase_S1_PA"/>
</dbReference>
<proteinExistence type="predicted"/>
<organism evidence="1 2">
    <name type="scientific">Chitinophaga dinghuensis</name>
    <dbReference type="NCBI Taxonomy" id="1539050"/>
    <lineage>
        <taxon>Bacteria</taxon>
        <taxon>Pseudomonadati</taxon>
        <taxon>Bacteroidota</taxon>
        <taxon>Chitinophagia</taxon>
        <taxon>Chitinophagales</taxon>
        <taxon>Chitinophagaceae</taxon>
        <taxon>Chitinophaga</taxon>
    </lineage>
</organism>
<dbReference type="Proteomes" id="UP000249819">
    <property type="component" value="Unassembled WGS sequence"/>
</dbReference>
<dbReference type="EMBL" id="QLMA01000005">
    <property type="protein sequence ID" value="RAJ80384.1"/>
    <property type="molecule type" value="Genomic_DNA"/>
</dbReference>
<keyword evidence="2" id="KW-1185">Reference proteome</keyword>
<comment type="caution">
    <text evidence="1">The sequence shown here is derived from an EMBL/GenBank/DDBJ whole genome shotgun (WGS) entry which is preliminary data.</text>
</comment>
<dbReference type="OrthoDB" id="9798386at2"/>
<dbReference type="AlphaFoldDB" id="A0A327W055"/>